<evidence type="ECO:0000256" key="5">
    <source>
        <dbReference type="SAM" id="Phobius"/>
    </source>
</evidence>
<evidence type="ECO:0000313" key="6">
    <source>
        <dbReference type="EMBL" id="EEN60382.1"/>
    </source>
</evidence>
<proteinExistence type="predicted"/>
<feature type="transmembrane region" description="Helical" evidence="5">
    <location>
        <begin position="147"/>
        <end position="173"/>
    </location>
</feature>
<dbReference type="AlphaFoldDB" id="C3YHE6"/>
<accession>C3YHE6</accession>
<dbReference type="Gene3D" id="1.20.1250.20">
    <property type="entry name" value="MFS general substrate transporter like domains"/>
    <property type="match status" value="2"/>
</dbReference>
<feature type="transmembrane region" description="Helical" evidence="5">
    <location>
        <begin position="95"/>
        <end position="115"/>
    </location>
</feature>
<feature type="transmembrane region" description="Helical" evidence="5">
    <location>
        <begin position="701"/>
        <end position="723"/>
    </location>
</feature>
<name>C3YHE6_BRAFL</name>
<keyword evidence="2 5" id="KW-1133">Transmembrane helix</keyword>
<feature type="region of interest" description="Disordered" evidence="4">
    <location>
        <begin position="347"/>
        <end position="498"/>
    </location>
</feature>
<dbReference type="InParanoid" id="C3YHE6"/>
<evidence type="ECO:0000256" key="2">
    <source>
        <dbReference type="ARBA" id="ARBA00022989"/>
    </source>
</evidence>
<dbReference type="FunFam" id="1.20.1250.20:FF:001038">
    <property type="entry name" value="Uncharacterized protein"/>
    <property type="match status" value="1"/>
</dbReference>
<feature type="transmembrane region" description="Helical" evidence="5">
    <location>
        <begin position="668"/>
        <end position="689"/>
    </location>
</feature>
<dbReference type="eggNOG" id="ENOG502R5UW">
    <property type="taxonomic scope" value="Eukaryota"/>
</dbReference>
<feature type="compositionally biased region" description="Polar residues" evidence="4">
    <location>
        <begin position="457"/>
        <end position="472"/>
    </location>
</feature>
<dbReference type="EMBL" id="GG666513">
    <property type="protein sequence ID" value="EEN60382.1"/>
    <property type="molecule type" value="Genomic_DNA"/>
</dbReference>
<dbReference type="InterPro" id="IPR036259">
    <property type="entry name" value="MFS_trans_sf"/>
</dbReference>
<evidence type="ECO:0000256" key="3">
    <source>
        <dbReference type="ARBA" id="ARBA00023136"/>
    </source>
</evidence>
<feature type="transmembrane region" description="Helical" evidence="5">
    <location>
        <begin position="54"/>
        <end position="75"/>
    </location>
</feature>
<feature type="transmembrane region" description="Helical" evidence="5">
    <location>
        <begin position="729"/>
        <end position="752"/>
    </location>
</feature>
<feature type="transmembrane region" description="Helical" evidence="5">
    <location>
        <begin position="122"/>
        <end position="141"/>
    </location>
</feature>
<dbReference type="PANTHER" id="PTHR23121">
    <property type="entry name" value="SODIUM-DEPENDENT GLUCOSE TRANSPORTER 1"/>
    <property type="match status" value="1"/>
</dbReference>
<feature type="compositionally biased region" description="Acidic residues" evidence="4">
    <location>
        <begin position="374"/>
        <end position="384"/>
    </location>
</feature>
<dbReference type="OMA" id="TLTYVFW"/>
<feature type="transmembrane region" description="Helical" evidence="5">
    <location>
        <begin position="574"/>
        <end position="597"/>
    </location>
</feature>
<gene>
    <name evidence="6" type="ORF">BRAFLDRAFT_85464</name>
</gene>
<dbReference type="PANTHER" id="PTHR23121:SF9">
    <property type="entry name" value="SODIUM-DEPENDENT GLUCOSE TRANSPORTER 1"/>
    <property type="match status" value="1"/>
</dbReference>
<feature type="transmembrane region" description="Helical" evidence="5">
    <location>
        <begin position="617"/>
        <end position="634"/>
    </location>
</feature>
<feature type="compositionally biased region" description="Basic residues" evidence="4">
    <location>
        <begin position="430"/>
        <end position="441"/>
    </location>
</feature>
<feature type="compositionally biased region" description="Basic and acidic residues" evidence="4">
    <location>
        <begin position="476"/>
        <end position="489"/>
    </location>
</feature>
<evidence type="ECO:0000256" key="1">
    <source>
        <dbReference type="ARBA" id="ARBA00022692"/>
    </source>
</evidence>
<feature type="transmembrane region" description="Helical" evidence="5">
    <location>
        <begin position="526"/>
        <end position="547"/>
    </location>
</feature>
<reference evidence="6" key="1">
    <citation type="journal article" date="2008" name="Nature">
        <title>The amphioxus genome and the evolution of the chordate karyotype.</title>
        <authorList>
            <consortium name="US DOE Joint Genome Institute (JGI-PGF)"/>
            <person name="Putnam N.H."/>
            <person name="Butts T."/>
            <person name="Ferrier D.E.K."/>
            <person name="Furlong R.F."/>
            <person name="Hellsten U."/>
            <person name="Kawashima T."/>
            <person name="Robinson-Rechavi M."/>
            <person name="Shoguchi E."/>
            <person name="Terry A."/>
            <person name="Yu J.-K."/>
            <person name="Benito-Gutierrez E.L."/>
            <person name="Dubchak I."/>
            <person name="Garcia-Fernandez J."/>
            <person name="Gibson-Brown J.J."/>
            <person name="Grigoriev I.V."/>
            <person name="Horton A.C."/>
            <person name="de Jong P.J."/>
            <person name="Jurka J."/>
            <person name="Kapitonov V.V."/>
            <person name="Kohara Y."/>
            <person name="Kuroki Y."/>
            <person name="Lindquist E."/>
            <person name="Lucas S."/>
            <person name="Osoegawa K."/>
            <person name="Pennacchio L.A."/>
            <person name="Salamov A.A."/>
            <person name="Satou Y."/>
            <person name="Sauka-Spengler T."/>
            <person name="Schmutz J."/>
            <person name="Shin-I T."/>
            <person name="Toyoda A."/>
            <person name="Bronner-Fraser M."/>
            <person name="Fujiyama A."/>
            <person name="Holland L.Z."/>
            <person name="Holland P.W.H."/>
            <person name="Satoh N."/>
            <person name="Rokhsar D.S."/>
        </authorList>
    </citation>
    <scope>NUCLEOTIDE SEQUENCE [LARGE SCALE GENOMIC DNA]</scope>
    <source>
        <strain evidence="6">S238N-H82</strain>
        <tissue evidence="6">Testes</tissue>
    </source>
</reference>
<dbReference type="FunFam" id="1.20.1250.20:FF:000448">
    <property type="entry name" value="Major facilitator superfamily domain containing 4B"/>
    <property type="match status" value="1"/>
</dbReference>
<dbReference type="SUPFAM" id="SSF103473">
    <property type="entry name" value="MFS general substrate transporter"/>
    <property type="match status" value="2"/>
</dbReference>
<protein>
    <submittedName>
        <fullName evidence="6">Uncharacterized protein</fullName>
    </submittedName>
</protein>
<keyword evidence="1 5" id="KW-0812">Transmembrane</keyword>
<sequence>MPSSKQKYQRLPQADLTDEDQTVYSRGDGGAEGHTNNNVKVERSQDRERCCGGVYLRTYALCAAFLGLGVCIAMVGPTLLDLAANVHADIAHISYIFTARSVGYLVGSAVGGFLFDMFDQHLLLGLSLLLNAIGFAVIPWAKRLSVMGILVSFTGVAMGFLDTGGNVLCLNLWGQRSAPYMQALHFSFGIGAFIAPLLAKNFISLSNSTSLLLNTTVHPSIPPASEQGPHRRHVVVPNLPTAVNHHQWDSQQPITRTHPLMNKISNSDVEIASKQNSNFYRSFVTELENNESKLGRKNAQSSVLDTSVSWKGRSRNVQQEKDSYMFGKGLFTSEMMMASGNSLHNRRRRGWLDSEEEYGSGKTEEEQTEIPTYEGEDTLEEEKEGSDQNSWTVGREDPDNNQQQQQQEEQEGSDDNDWTMGGEDPDNNQQHHHQHHHHHHHSDQGSGDQEETPDENMPSTRQPLSTKQQQMRKTTKRDASSATEGKENATHTGSSVPDKINAVYTKGKEFVQSIMSEMSKLSPIRWAYLIVGVYQFLVGMTFVVFYCTSSYKFLGGQQVPHGASEPDRAFTVKVLSLLFFFFFIYVGVEVAYGSFIFSFGTKSKLHLSKNDAVGLNTLFWGTFSLVRGTAIFTTKCLSVKVILLLNLVGAIVSSLGLCVYAQDNRTLLFVATGIFGGSISTIFPSAISWAERYIHVTGKAAAVFVVGASFGEMFMPLMVGYMFERNPMWLMYFALGGSVIANVLFVALQWLVSSRGEKYALPPPNFLWTEDDDDVKMDVIEMAPVQIVEEGETPLQKITEQLRSTPAGKILKGKRGKKD</sequence>
<evidence type="ECO:0000256" key="4">
    <source>
        <dbReference type="SAM" id="MobiDB-lite"/>
    </source>
</evidence>
<feature type="transmembrane region" description="Helical" evidence="5">
    <location>
        <begin position="641"/>
        <end position="662"/>
    </location>
</feature>
<feature type="compositionally biased region" description="Acidic residues" evidence="4">
    <location>
        <begin position="408"/>
        <end position="417"/>
    </location>
</feature>
<keyword evidence="3 5" id="KW-0472">Membrane</keyword>
<organism>
    <name type="scientific">Branchiostoma floridae</name>
    <name type="common">Florida lancelet</name>
    <name type="synonym">Amphioxus</name>
    <dbReference type="NCBI Taxonomy" id="7739"/>
    <lineage>
        <taxon>Eukaryota</taxon>
        <taxon>Metazoa</taxon>
        <taxon>Chordata</taxon>
        <taxon>Cephalochordata</taxon>
        <taxon>Leptocardii</taxon>
        <taxon>Amphioxiformes</taxon>
        <taxon>Branchiostomatidae</taxon>
        <taxon>Branchiostoma</taxon>
    </lineage>
</organism>
<feature type="region of interest" description="Disordered" evidence="4">
    <location>
        <begin position="1"/>
        <end position="42"/>
    </location>
</feature>